<organism evidence="11 12">
    <name type="scientific">Comamonas avium</name>
    <dbReference type="NCBI Taxonomy" id="2762231"/>
    <lineage>
        <taxon>Bacteria</taxon>
        <taxon>Pseudomonadati</taxon>
        <taxon>Pseudomonadota</taxon>
        <taxon>Betaproteobacteria</taxon>
        <taxon>Burkholderiales</taxon>
        <taxon>Comamonadaceae</taxon>
        <taxon>Comamonas</taxon>
    </lineage>
</organism>
<feature type="transmembrane region" description="Helical" evidence="8">
    <location>
        <begin position="139"/>
        <end position="155"/>
    </location>
</feature>
<dbReference type="Gene3D" id="1.20.1560.10">
    <property type="entry name" value="ABC transporter type 1, transmembrane domain"/>
    <property type="match status" value="1"/>
</dbReference>
<dbReference type="InterPro" id="IPR011527">
    <property type="entry name" value="ABC1_TM_dom"/>
</dbReference>
<dbReference type="InterPro" id="IPR003439">
    <property type="entry name" value="ABC_transporter-like_ATP-bd"/>
</dbReference>
<dbReference type="SUPFAM" id="SSF90123">
    <property type="entry name" value="ABC transporter transmembrane region"/>
    <property type="match status" value="1"/>
</dbReference>
<evidence type="ECO:0000256" key="8">
    <source>
        <dbReference type="SAM" id="Phobius"/>
    </source>
</evidence>
<feature type="domain" description="ABC transmembrane type-1" evidence="10">
    <location>
        <begin position="28"/>
        <end position="312"/>
    </location>
</feature>
<reference evidence="11 12" key="1">
    <citation type="submission" date="2020-08" db="EMBL/GenBank/DDBJ databases">
        <title>A Genomic Blueprint of the Chicken Gut Microbiome.</title>
        <authorList>
            <person name="Gilroy R."/>
            <person name="Ravi A."/>
            <person name="Getino M."/>
            <person name="Pursley I."/>
            <person name="Horton D.L."/>
            <person name="Alikhan N.-F."/>
            <person name="Baker D."/>
            <person name="Gharbi K."/>
            <person name="Hall N."/>
            <person name="Watson M."/>
            <person name="Adriaenssens E.M."/>
            <person name="Foster-Nyarko E."/>
            <person name="Jarju S."/>
            <person name="Secka A."/>
            <person name="Antonio M."/>
            <person name="Oren A."/>
            <person name="Chaudhuri R."/>
            <person name="La Ragione R.M."/>
            <person name="Hildebrand F."/>
            <person name="Pallen M.J."/>
        </authorList>
    </citation>
    <scope>NUCLEOTIDE SEQUENCE [LARGE SCALE GENOMIC DNA]</scope>
    <source>
        <strain evidence="11 12">Sa2CVA6</strain>
    </source>
</reference>
<evidence type="ECO:0000256" key="4">
    <source>
        <dbReference type="ARBA" id="ARBA00022741"/>
    </source>
</evidence>
<dbReference type="InterPro" id="IPR003593">
    <property type="entry name" value="AAA+_ATPase"/>
</dbReference>
<dbReference type="PANTHER" id="PTHR24221:SF261">
    <property type="entry name" value="GLUTATHIONE_L-CYSTEINE TRANSPORT SYSTEM ATP-BINDING_PERMEASE PROTEIN CYDD"/>
    <property type="match status" value="1"/>
</dbReference>
<dbReference type="Pfam" id="PF00005">
    <property type="entry name" value="ABC_tran"/>
    <property type="match status" value="1"/>
</dbReference>
<dbReference type="SUPFAM" id="SSF52540">
    <property type="entry name" value="P-loop containing nucleoside triphosphate hydrolases"/>
    <property type="match status" value="1"/>
</dbReference>
<keyword evidence="7 8" id="KW-0472">Membrane</keyword>
<dbReference type="NCBIfam" id="TIGR02857">
    <property type="entry name" value="CydD"/>
    <property type="match status" value="1"/>
</dbReference>
<evidence type="ECO:0000256" key="1">
    <source>
        <dbReference type="ARBA" id="ARBA00004651"/>
    </source>
</evidence>
<dbReference type="Proteomes" id="UP000634919">
    <property type="component" value="Unassembled WGS sequence"/>
</dbReference>
<sequence>MQNIDTPQAACASAQHRPNSAQPGSGWLVLASLLWLPQAGVIAWAVQCFAAGQALDYLAIQVAAVMLLGIVRALCEGRGVRVTYVHARARVSSLRAQTLQALAQTSPMDRTRPASGLAASALAEQAEAIVPWLSRYQPAMWRVRVVSPIIVLAVATQSWLAALILLFCAPLIPLFMAIVGWRAKAASEAHMVELGQMNAFLLDRLRGLSTLRALHAVPHTASRLRAQAQSLCERTMRVLRIAFLSSAVLELFSALGVAMVAMYVGFHLLGNLPFGAWGGKLSLGQALWVLMLAPSFFDPLRELSAVWHDRAAGQAAMEGLQALSQKNLPLPAALAPAPDTVSPDAIRVDTCNLLITVDGQAALAPVNLHVDAGEHVAIWAPSGAGKSVLLAQLAGLLPVAPEQLMLDGQILHTSDWPAMRARTAWMGQQAHVFAGSVSRNVQLGREGVNAQAVEHALTQAGLDQSLVQRQGSSLGEAGQGLSGGEAVRLALARMAIHQHAGLWLVDEPTAHLDPATALQVMHSLRRMAKGKTLIVATHDAVLAALMDRTIYLQAAMPKVLA</sequence>
<feature type="transmembrane region" description="Helical" evidence="8">
    <location>
        <begin position="161"/>
        <end position="181"/>
    </location>
</feature>
<dbReference type="InterPro" id="IPR017871">
    <property type="entry name" value="ABC_transporter-like_CS"/>
</dbReference>
<gene>
    <name evidence="11" type="primary">cydD</name>
    <name evidence="11" type="ORF">H9646_17405</name>
</gene>
<keyword evidence="4" id="KW-0547">Nucleotide-binding</keyword>
<feature type="transmembrane region" description="Helical" evidence="8">
    <location>
        <begin position="58"/>
        <end position="75"/>
    </location>
</feature>
<evidence type="ECO:0000256" key="6">
    <source>
        <dbReference type="ARBA" id="ARBA00022989"/>
    </source>
</evidence>
<keyword evidence="3 8" id="KW-0812">Transmembrane</keyword>
<keyword evidence="2" id="KW-1003">Cell membrane</keyword>
<evidence type="ECO:0000256" key="2">
    <source>
        <dbReference type="ARBA" id="ARBA00022475"/>
    </source>
</evidence>
<dbReference type="PROSITE" id="PS50929">
    <property type="entry name" value="ABC_TM1F"/>
    <property type="match status" value="1"/>
</dbReference>
<dbReference type="InterPro" id="IPR036640">
    <property type="entry name" value="ABC1_TM_sf"/>
</dbReference>
<dbReference type="Gene3D" id="3.40.50.300">
    <property type="entry name" value="P-loop containing nucleotide triphosphate hydrolases"/>
    <property type="match status" value="1"/>
</dbReference>
<dbReference type="InterPro" id="IPR039421">
    <property type="entry name" value="Type_1_exporter"/>
</dbReference>
<dbReference type="PROSITE" id="PS50893">
    <property type="entry name" value="ABC_TRANSPORTER_2"/>
    <property type="match status" value="1"/>
</dbReference>
<dbReference type="InterPro" id="IPR014216">
    <property type="entry name" value="ABC_transptr_CydD"/>
</dbReference>
<accession>A0ABR8SFN8</accession>
<evidence type="ECO:0000256" key="3">
    <source>
        <dbReference type="ARBA" id="ARBA00022692"/>
    </source>
</evidence>
<name>A0ABR8SFN8_9BURK</name>
<dbReference type="InterPro" id="IPR027417">
    <property type="entry name" value="P-loop_NTPase"/>
</dbReference>
<dbReference type="PANTHER" id="PTHR24221">
    <property type="entry name" value="ATP-BINDING CASSETTE SUB-FAMILY B"/>
    <property type="match status" value="1"/>
</dbReference>
<evidence type="ECO:0000259" key="10">
    <source>
        <dbReference type="PROSITE" id="PS50929"/>
    </source>
</evidence>
<feature type="transmembrane region" description="Helical" evidence="8">
    <location>
        <begin position="27"/>
        <end position="46"/>
    </location>
</feature>
<proteinExistence type="predicted"/>
<keyword evidence="5" id="KW-0067">ATP-binding</keyword>
<feature type="domain" description="ABC transporter" evidence="9">
    <location>
        <begin position="348"/>
        <end position="561"/>
    </location>
</feature>
<dbReference type="RefSeq" id="WP_191724662.1">
    <property type="nucleotide sequence ID" value="NZ_JACSQK010000010.1"/>
</dbReference>
<dbReference type="PROSITE" id="PS00211">
    <property type="entry name" value="ABC_TRANSPORTER_1"/>
    <property type="match status" value="1"/>
</dbReference>
<feature type="transmembrane region" description="Helical" evidence="8">
    <location>
        <begin position="241"/>
        <end position="265"/>
    </location>
</feature>
<evidence type="ECO:0000259" key="9">
    <source>
        <dbReference type="PROSITE" id="PS50893"/>
    </source>
</evidence>
<comment type="subcellular location">
    <subcellularLocation>
        <location evidence="1">Cell membrane</location>
        <topology evidence="1">Multi-pass membrane protein</topology>
    </subcellularLocation>
</comment>
<protein>
    <submittedName>
        <fullName evidence="11">Thiol reductant ABC exporter subunit CydD</fullName>
    </submittedName>
</protein>
<dbReference type="SMART" id="SM00382">
    <property type="entry name" value="AAA"/>
    <property type="match status" value="1"/>
</dbReference>
<dbReference type="Pfam" id="PF00664">
    <property type="entry name" value="ABC_membrane"/>
    <property type="match status" value="1"/>
</dbReference>
<keyword evidence="12" id="KW-1185">Reference proteome</keyword>
<comment type="caution">
    <text evidence="11">The sequence shown here is derived from an EMBL/GenBank/DDBJ whole genome shotgun (WGS) entry which is preliminary data.</text>
</comment>
<evidence type="ECO:0000256" key="7">
    <source>
        <dbReference type="ARBA" id="ARBA00023136"/>
    </source>
</evidence>
<evidence type="ECO:0000313" key="11">
    <source>
        <dbReference type="EMBL" id="MBD7962250.1"/>
    </source>
</evidence>
<dbReference type="EMBL" id="JACSQK010000010">
    <property type="protein sequence ID" value="MBD7962250.1"/>
    <property type="molecule type" value="Genomic_DNA"/>
</dbReference>
<keyword evidence="6 8" id="KW-1133">Transmembrane helix</keyword>
<evidence type="ECO:0000313" key="12">
    <source>
        <dbReference type="Proteomes" id="UP000634919"/>
    </source>
</evidence>
<evidence type="ECO:0000256" key="5">
    <source>
        <dbReference type="ARBA" id="ARBA00022840"/>
    </source>
</evidence>
<dbReference type="CDD" id="cd18584">
    <property type="entry name" value="ABC_6TM_AarD_CydD"/>
    <property type="match status" value="1"/>
</dbReference>